<feature type="domain" description="RING-type" evidence="13">
    <location>
        <begin position="21"/>
        <end position="59"/>
    </location>
</feature>
<comment type="caution">
    <text evidence="14">The sequence shown here is derived from an EMBL/GenBank/DDBJ whole genome shotgun (WGS) entry which is preliminary data.</text>
</comment>
<dbReference type="GO" id="GO:0008270">
    <property type="term" value="F:zinc ion binding"/>
    <property type="evidence" value="ECO:0007669"/>
    <property type="project" value="UniProtKB-KW"/>
</dbReference>
<keyword evidence="10" id="KW-0472">Membrane</keyword>
<dbReference type="PROSITE" id="PS00518">
    <property type="entry name" value="ZF_RING_1"/>
    <property type="match status" value="1"/>
</dbReference>
<comment type="subcellular location">
    <subcellularLocation>
        <location evidence="2">Endomembrane system</location>
    </subcellularLocation>
</comment>
<keyword evidence="8" id="KW-0833">Ubl conjugation pathway</keyword>
<feature type="region of interest" description="Disordered" evidence="12">
    <location>
        <begin position="73"/>
        <end position="105"/>
    </location>
</feature>
<dbReference type="AlphaFoldDB" id="A0A6G0XF82"/>
<dbReference type="PANTHER" id="PTHR12313">
    <property type="entry name" value="E3 UBIQUITIN-PROTEIN LIGASE RNF5-RELATED"/>
    <property type="match status" value="1"/>
</dbReference>
<evidence type="ECO:0000256" key="1">
    <source>
        <dbReference type="ARBA" id="ARBA00000900"/>
    </source>
</evidence>
<dbReference type="GO" id="GO:0016567">
    <property type="term" value="P:protein ubiquitination"/>
    <property type="evidence" value="ECO:0007669"/>
    <property type="project" value="UniProtKB-UniPathway"/>
</dbReference>
<dbReference type="GO" id="GO:0006511">
    <property type="term" value="P:ubiquitin-dependent protein catabolic process"/>
    <property type="evidence" value="ECO:0007669"/>
    <property type="project" value="InterPro"/>
</dbReference>
<dbReference type="GO" id="GO:0061630">
    <property type="term" value="F:ubiquitin protein ligase activity"/>
    <property type="evidence" value="ECO:0007669"/>
    <property type="project" value="UniProtKB-EC"/>
</dbReference>
<sequence>MQHESSTAATAEEDRSHGFDCNICLDHVKEPVVTLCGHLYCWPCLYRWILNHNQCPVCKAGVTQENIIPVYGRGSKSIDPRKQEVPLGDGVPDRPRGQRPEPISRRRHTVGVDGMQEVGFSPMIGFFPSLFGLQFQHATYPLPDTINTSAQADAQQRVQQIFLSSYLLNITFSFNTSLFSTSAKSPASTISLHFCEKDFLLSILGFLWNT</sequence>
<dbReference type="PROSITE" id="PS50089">
    <property type="entry name" value="ZF_RING_2"/>
    <property type="match status" value="1"/>
</dbReference>
<keyword evidence="6" id="KW-0479">Metal-binding</keyword>
<evidence type="ECO:0000256" key="9">
    <source>
        <dbReference type="ARBA" id="ARBA00022833"/>
    </source>
</evidence>
<evidence type="ECO:0000256" key="4">
    <source>
        <dbReference type="ARBA" id="ARBA00012483"/>
    </source>
</evidence>
<dbReference type="InterPro" id="IPR045103">
    <property type="entry name" value="RNF5/RNF185-like"/>
</dbReference>
<evidence type="ECO:0000256" key="7">
    <source>
        <dbReference type="ARBA" id="ARBA00022771"/>
    </source>
</evidence>
<dbReference type="Pfam" id="PF13923">
    <property type="entry name" value="zf-C3HC4_2"/>
    <property type="match status" value="1"/>
</dbReference>
<dbReference type="EC" id="2.3.2.27" evidence="4"/>
<proteinExistence type="predicted"/>
<evidence type="ECO:0000256" key="8">
    <source>
        <dbReference type="ARBA" id="ARBA00022786"/>
    </source>
</evidence>
<comment type="catalytic activity">
    <reaction evidence="1">
        <text>S-ubiquitinyl-[E2 ubiquitin-conjugating enzyme]-L-cysteine + [acceptor protein]-L-lysine = [E2 ubiquitin-conjugating enzyme]-L-cysteine + N(6)-ubiquitinyl-[acceptor protein]-L-lysine.</text>
        <dbReference type="EC" id="2.3.2.27"/>
    </reaction>
</comment>
<dbReference type="Gene3D" id="3.30.40.10">
    <property type="entry name" value="Zinc/RING finger domain, C3HC4 (zinc finger)"/>
    <property type="match status" value="1"/>
</dbReference>
<gene>
    <name evidence="14" type="ORF">Ae201684_005477</name>
</gene>
<reference evidence="14 15" key="1">
    <citation type="submission" date="2019-07" db="EMBL/GenBank/DDBJ databases">
        <title>Genomics analysis of Aphanomyces spp. identifies a new class of oomycete effector associated with host adaptation.</title>
        <authorList>
            <person name="Gaulin E."/>
        </authorList>
    </citation>
    <scope>NUCLEOTIDE SEQUENCE [LARGE SCALE GENOMIC DNA]</scope>
    <source>
        <strain evidence="14 15">ATCC 201684</strain>
    </source>
</reference>
<keyword evidence="15" id="KW-1185">Reference proteome</keyword>
<evidence type="ECO:0000256" key="2">
    <source>
        <dbReference type="ARBA" id="ARBA00004308"/>
    </source>
</evidence>
<evidence type="ECO:0000259" key="13">
    <source>
        <dbReference type="PROSITE" id="PS50089"/>
    </source>
</evidence>
<feature type="compositionally biased region" description="Basic and acidic residues" evidence="12">
    <location>
        <begin position="91"/>
        <end position="104"/>
    </location>
</feature>
<evidence type="ECO:0000256" key="11">
    <source>
        <dbReference type="PROSITE-ProRule" id="PRU00175"/>
    </source>
</evidence>
<dbReference type="EMBL" id="VJMJ01000070">
    <property type="protein sequence ID" value="KAF0738868.1"/>
    <property type="molecule type" value="Genomic_DNA"/>
</dbReference>
<organism evidence="14 15">
    <name type="scientific">Aphanomyces euteiches</name>
    <dbReference type="NCBI Taxonomy" id="100861"/>
    <lineage>
        <taxon>Eukaryota</taxon>
        <taxon>Sar</taxon>
        <taxon>Stramenopiles</taxon>
        <taxon>Oomycota</taxon>
        <taxon>Saprolegniomycetes</taxon>
        <taxon>Saprolegniales</taxon>
        <taxon>Verrucalvaceae</taxon>
        <taxon>Aphanomyces</taxon>
    </lineage>
</organism>
<dbReference type="UniPathway" id="UPA00143"/>
<dbReference type="InterPro" id="IPR001841">
    <property type="entry name" value="Znf_RING"/>
</dbReference>
<evidence type="ECO:0000313" key="14">
    <source>
        <dbReference type="EMBL" id="KAF0738868.1"/>
    </source>
</evidence>
<evidence type="ECO:0000313" key="15">
    <source>
        <dbReference type="Proteomes" id="UP000481153"/>
    </source>
</evidence>
<dbReference type="Proteomes" id="UP000481153">
    <property type="component" value="Unassembled WGS sequence"/>
</dbReference>
<dbReference type="InterPro" id="IPR017907">
    <property type="entry name" value="Znf_RING_CS"/>
</dbReference>
<dbReference type="SMART" id="SM00184">
    <property type="entry name" value="RING"/>
    <property type="match status" value="1"/>
</dbReference>
<evidence type="ECO:0000256" key="5">
    <source>
        <dbReference type="ARBA" id="ARBA00022679"/>
    </source>
</evidence>
<evidence type="ECO:0000256" key="10">
    <source>
        <dbReference type="ARBA" id="ARBA00023136"/>
    </source>
</evidence>
<keyword evidence="9" id="KW-0862">Zinc</keyword>
<name>A0A6G0XF82_9STRA</name>
<dbReference type="GO" id="GO:0005783">
    <property type="term" value="C:endoplasmic reticulum"/>
    <property type="evidence" value="ECO:0007669"/>
    <property type="project" value="InterPro"/>
</dbReference>
<evidence type="ECO:0000256" key="6">
    <source>
        <dbReference type="ARBA" id="ARBA00022723"/>
    </source>
</evidence>
<evidence type="ECO:0000256" key="3">
    <source>
        <dbReference type="ARBA" id="ARBA00004906"/>
    </source>
</evidence>
<keyword evidence="5" id="KW-0808">Transferase</keyword>
<keyword evidence="7 11" id="KW-0863">Zinc-finger</keyword>
<evidence type="ECO:0000256" key="12">
    <source>
        <dbReference type="SAM" id="MobiDB-lite"/>
    </source>
</evidence>
<dbReference type="InterPro" id="IPR013083">
    <property type="entry name" value="Znf_RING/FYVE/PHD"/>
</dbReference>
<comment type="pathway">
    <text evidence="3">Protein modification; protein ubiquitination.</text>
</comment>
<accession>A0A6G0XF82</accession>
<protein>
    <recommendedName>
        <fullName evidence="4">RING-type E3 ubiquitin transferase</fullName>
        <ecNumber evidence="4">2.3.2.27</ecNumber>
    </recommendedName>
</protein>
<dbReference type="SUPFAM" id="SSF57850">
    <property type="entry name" value="RING/U-box"/>
    <property type="match status" value="1"/>
</dbReference>